<dbReference type="InterPro" id="IPR002737">
    <property type="entry name" value="MEMO1_fam"/>
</dbReference>
<evidence type="ECO:0000256" key="2">
    <source>
        <dbReference type="HAMAP-Rule" id="MF_00055"/>
    </source>
</evidence>
<dbReference type="EMBL" id="DTAN01000042">
    <property type="protein sequence ID" value="HGU64778.1"/>
    <property type="molecule type" value="Genomic_DNA"/>
</dbReference>
<comment type="similarity">
    <text evidence="1 2">Belongs to the MEMO1 family.</text>
</comment>
<sequence length="293" mass="32704">MNQTKYVREPVVAGYFYPDNPVELTRLLDELFTKNPHGPGRKPVVNRERIRGVVGYISPHAGYIYSGPVAAHAYLSLAETGLPETIIIIGTNHTGLGSLVSIYPGGKWITPLGELIVDSELGERISKYSELAELDTDAHLDEHSVEVQLPFIQYVYGNRVKILPIVVGLHTVETAQDLARAIKKSIDETNRDVVIIASSDFNHYEPYEVTKRKDLEAIDYIIKFDTEGFYRVIVEKHITICGPGGIMTLIEYTKLIGGEKKKAELLKYANSGDTSNYRNGVVGYASIKFFIEK</sequence>
<dbReference type="CDD" id="cd07361">
    <property type="entry name" value="MEMO_like"/>
    <property type="match status" value="1"/>
</dbReference>
<dbReference type="EMBL" id="DTBJ01000013">
    <property type="protein sequence ID" value="HGM58184.1"/>
    <property type="molecule type" value="Genomic_DNA"/>
</dbReference>
<evidence type="ECO:0000313" key="4">
    <source>
        <dbReference type="EMBL" id="HGU64778.1"/>
    </source>
</evidence>
<gene>
    <name evidence="3" type="primary">amrB</name>
    <name evidence="4" type="ORF">ENT92_00985</name>
    <name evidence="3" type="ORF">ENU14_01145</name>
</gene>
<reference evidence="3" key="1">
    <citation type="journal article" date="2020" name="mSystems">
        <title>Genome- and Community-Level Interaction Insights into Carbon Utilization and Element Cycling Functions of Hydrothermarchaeota in Hydrothermal Sediment.</title>
        <authorList>
            <person name="Zhou Z."/>
            <person name="Liu Y."/>
            <person name="Xu W."/>
            <person name="Pan J."/>
            <person name="Luo Z.H."/>
            <person name="Li M."/>
        </authorList>
    </citation>
    <scope>NUCLEOTIDE SEQUENCE [LARGE SCALE GENOMIC DNA]</scope>
    <source>
        <strain evidence="4">SpSt-622</strain>
        <strain evidence="3">SpSt-642</strain>
    </source>
</reference>
<organism evidence="3">
    <name type="scientific">Staphylothermus marinus</name>
    <dbReference type="NCBI Taxonomy" id="2280"/>
    <lineage>
        <taxon>Archaea</taxon>
        <taxon>Thermoproteota</taxon>
        <taxon>Thermoprotei</taxon>
        <taxon>Desulfurococcales</taxon>
        <taxon>Desulfurococcaceae</taxon>
        <taxon>Staphylothermus</taxon>
    </lineage>
</organism>
<dbReference type="HAMAP" id="MF_00055">
    <property type="entry name" value="MEMO1"/>
    <property type="match status" value="1"/>
</dbReference>
<proteinExistence type="inferred from homology"/>
<evidence type="ECO:0000256" key="1">
    <source>
        <dbReference type="ARBA" id="ARBA00006315"/>
    </source>
</evidence>
<dbReference type="Pfam" id="PF01875">
    <property type="entry name" value="Memo"/>
    <property type="match status" value="1"/>
</dbReference>
<evidence type="ECO:0000313" key="3">
    <source>
        <dbReference type="EMBL" id="HGM58184.1"/>
    </source>
</evidence>
<dbReference type="PANTHER" id="PTHR11060">
    <property type="entry name" value="PROTEIN MEMO1"/>
    <property type="match status" value="1"/>
</dbReference>
<dbReference type="SUPFAM" id="SSF53213">
    <property type="entry name" value="LigB-like"/>
    <property type="match status" value="1"/>
</dbReference>
<dbReference type="NCBIfam" id="NF001987">
    <property type="entry name" value="PRK00782.1"/>
    <property type="match status" value="1"/>
</dbReference>
<dbReference type="NCBIfam" id="TIGR04336">
    <property type="entry name" value="AmmeMemoSam_B"/>
    <property type="match status" value="1"/>
</dbReference>
<dbReference type="AlphaFoldDB" id="A0A7C4HCY1"/>
<accession>A0A7C4HCY1</accession>
<protein>
    <recommendedName>
        <fullName evidence="2">MEMO1 family protein ENT92_00985</fullName>
    </recommendedName>
</protein>
<comment type="caution">
    <text evidence="3">The sequence shown here is derived from an EMBL/GenBank/DDBJ whole genome shotgun (WGS) entry which is preliminary data.</text>
</comment>
<name>A0A7C4HCY1_STAMA</name>
<dbReference type="Gene3D" id="3.40.830.10">
    <property type="entry name" value="LigB-like"/>
    <property type="match status" value="1"/>
</dbReference>
<dbReference type="PANTHER" id="PTHR11060:SF0">
    <property type="entry name" value="PROTEIN MEMO1"/>
    <property type="match status" value="1"/>
</dbReference>